<organism evidence="1 2">
    <name type="scientific">Panagrolaimus davidi</name>
    <dbReference type="NCBI Taxonomy" id="227884"/>
    <lineage>
        <taxon>Eukaryota</taxon>
        <taxon>Metazoa</taxon>
        <taxon>Ecdysozoa</taxon>
        <taxon>Nematoda</taxon>
        <taxon>Chromadorea</taxon>
        <taxon>Rhabditida</taxon>
        <taxon>Tylenchina</taxon>
        <taxon>Panagrolaimomorpha</taxon>
        <taxon>Panagrolaimoidea</taxon>
        <taxon>Panagrolaimidae</taxon>
        <taxon>Panagrolaimus</taxon>
    </lineage>
</organism>
<name>A0A914PDB4_9BILA</name>
<evidence type="ECO:0000313" key="1">
    <source>
        <dbReference type="Proteomes" id="UP000887578"/>
    </source>
</evidence>
<reference evidence="2" key="1">
    <citation type="submission" date="2022-11" db="UniProtKB">
        <authorList>
            <consortium name="WormBaseParasite"/>
        </authorList>
    </citation>
    <scope>IDENTIFICATION</scope>
</reference>
<dbReference type="GO" id="GO:0017119">
    <property type="term" value="C:Golgi transport complex"/>
    <property type="evidence" value="ECO:0007669"/>
    <property type="project" value="InterPro"/>
</dbReference>
<accession>A0A914PDB4</accession>
<proteinExistence type="predicted"/>
<keyword evidence="1" id="KW-1185">Reference proteome</keyword>
<dbReference type="WBParaSite" id="PDA_v2.g13427.t1">
    <property type="protein sequence ID" value="PDA_v2.g13427.t1"/>
    <property type="gene ID" value="PDA_v2.g13427"/>
</dbReference>
<dbReference type="Proteomes" id="UP000887578">
    <property type="component" value="Unplaced"/>
</dbReference>
<dbReference type="AlphaFoldDB" id="A0A914PDB4"/>
<dbReference type="PANTHER" id="PTHR13228:SF3">
    <property type="entry name" value="CONSERVED OLIGOMERIC GOLGI COMPLEX SUBUNIT 5"/>
    <property type="match status" value="1"/>
</dbReference>
<dbReference type="GO" id="GO:0006891">
    <property type="term" value="P:intra-Golgi vesicle-mediated transport"/>
    <property type="evidence" value="ECO:0007669"/>
    <property type="project" value="InterPro"/>
</dbReference>
<evidence type="ECO:0000313" key="2">
    <source>
        <dbReference type="WBParaSite" id="PDA_v2.g13427.t1"/>
    </source>
</evidence>
<sequence length="688" mass="79428">MSSAQEIEDYVNGKIDEHTFLTRIVQDIHLDDKKVLSIVESVCASLNINLRHEIESNSNRLVEQAGSIDTLDSMQRMLHSEVNDAARNATEIGKKLQENFTSFNKLLGDMKNLRLIRRILNDEVTLKELIVEWDDVDFTRQADIIREIKNICNENDNLTSLSWFSSNIRPTIEKMDKNTRKNIIKNLYDALERNDSLTVNHAVVSLYAMDSEEAEQEFTKIIKKAVEEIDGILKNLSELKEDSDVQESLEKSGLAVKLDQWFAQFQLIGSDVAKRFTEKLGKLISYRLSQYSPSVIYILNVLHSCANRQRSDVRSVITDSLSAIDNLYTSERYSSMIDSVDIMFKEGVAQRGTGYLGISELFIDELEKCRFDSQFHEAMQETVRRVIMYIANRAGEIIRTSNHQWTFGRRMSNIQTQNYNILNMIYHLSQHYRNGAVHLQPLLDFYKDKCMSSIKTTICMVLASMLKEDIINLQPGISPYMSELGDHLAAFSRHFRSLQMLNSSVEETHNFVTFVFEQFLLHISLVRPINSTTAARHANDLRSLINVFLKHFSCRTSNYINSRVQFIKFIEELPESISGNNLIKGAVPYWFLIHIIIINHKELPMPYSSTEMSPEEYTAWFRKETESHLIDFYHTLISSITFKYKNSEKPAFINDLKKVCETWKDTVSAIDSDEVTIHNRHLIKNGNA</sequence>
<protein>
    <submittedName>
        <fullName evidence="2">Conserved oligomeric Golgi complex subunit 5</fullName>
    </submittedName>
</protein>
<dbReference type="PANTHER" id="PTHR13228">
    <property type="entry name" value="CONSERVED OLIGOMERIC GOLGI COMPLEX COMPONENT 5"/>
    <property type="match status" value="1"/>
</dbReference>
<dbReference type="InterPro" id="IPR019465">
    <property type="entry name" value="Cog5"/>
</dbReference>